<dbReference type="PANTHER" id="PTHR31014:SF0">
    <property type="entry name" value="MITOCHONDRIAL TRANSLATION SYSTEM COMPONENT PET127-RELATED"/>
    <property type="match status" value="1"/>
</dbReference>
<sequence length="672" mass="78236">MLAGSRSKINIYHSCQIALLRKRSCYYVTASTIRSNQDSWEAFRAQAAHLQRLEELKRHNDSLFGKEAEQERRLEQDSESTTLPPLPVADILEPEQSFIRDVEVDNVVIVPKSELKKKSKVFPNPNLWRKIDRSIQYERIEGPEQPEVAKLAHGLDRVLFNPGVHYLRDPRTQKLNFPESLEYITQPEDFDYETLTPYITSSKDSKLLDMARKHDTRYIGSTSSVSSMLSQLYFLISQSKPVDTSIFSHKFKDMARVFLKGNKFTRGTRAPSSINLIWRDGVYAVDAFKSDADNIQDTILSILGKSMEKVLTLEPSEYERHLKDADTPISEDERNQPETYAYGKIGAFLLRSQLDCQDPRLPRKTFDLKTRAAVPIRLDLGNYKDYLGYSLRRSHGLFESFEREYFDMLRSAFLKYSFQVRIGHMDGIFVAYHNTRKIFGFQYVSREEMDVRLFGSSYMGNESFRNVLVLFQAILDKATEKYPKKSLRISFDSHPTVMNVFVEQLPDLDDDSDEKQLQQNIEESTLAGEEEEVDTEHSTIMRDEEDGDENNHSLDDDEFFQTKNDDTTYEPYQPMTMYFLNTRSFVDGKYVPSDTPVELQKKSDVWKLNYRIRECDGPESTINDIYKRMRIRQQQAFNRPGGLSRSFVNILKSISRRGMKFEKDKHKQLQVD</sequence>
<dbReference type="PANTHER" id="PTHR31014">
    <property type="entry name" value="MITOCHONDRIAL TRANSLATION SYSTEM COMPONENT PET127-RELATED"/>
    <property type="match status" value="1"/>
</dbReference>
<reference evidence="2" key="2">
    <citation type="submission" date="2023-02" db="EMBL/GenBank/DDBJ databases">
        <authorList>
            <consortium name="DOE Joint Genome Institute"/>
            <person name="Mondo S.J."/>
            <person name="Chang Y."/>
            <person name="Wang Y."/>
            <person name="Ahrendt S."/>
            <person name="Andreopoulos W."/>
            <person name="Barry K."/>
            <person name="Beard J."/>
            <person name="Benny G.L."/>
            <person name="Blankenship S."/>
            <person name="Bonito G."/>
            <person name="Cuomo C."/>
            <person name="Desiro A."/>
            <person name="Gervers K.A."/>
            <person name="Hundley H."/>
            <person name="Kuo A."/>
            <person name="LaButti K."/>
            <person name="Lang B.F."/>
            <person name="Lipzen A."/>
            <person name="O'Donnell K."/>
            <person name="Pangilinan J."/>
            <person name="Reynolds N."/>
            <person name="Sandor L."/>
            <person name="Smith M.W."/>
            <person name="Tsang A."/>
            <person name="Grigoriev I.V."/>
            <person name="Stajich J.E."/>
            <person name="Spatafora J.W."/>
        </authorList>
    </citation>
    <scope>NUCLEOTIDE SEQUENCE</scope>
    <source>
        <strain evidence="2">RSA 2281</strain>
    </source>
</reference>
<protein>
    <submittedName>
        <fullName evidence="2">Mitochondrial protein Pet127-domain-containing protein</fullName>
    </submittedName>
</protein>
<dbReference type="GO" id="GO:0000964">
    <property type="term" value="P:mitochondrial RNA 5'-end processing"/>
    <property type="evidence" value="ECO:0007669"/>
    <property type="project" value="TreeGrafter"/>
</dbReference>
<dbReference type="Proteomes" id="UP001209540">
    <property type="component" value="Unassembled WGS sequence"/>
</dbReference>
<dbReference type="Pfam" id="PF08634">
    <property type="entry name" value="Pet127"/>
    <property type="match status" value="1"/>
</dbReference>
<feature type="compositionally biased region" description="Basic and acidic residues" evidence="1">
    <location>
        <begin position="66"/>
        <end position="76"/>
    </location>
</feature>
<comment type="caution">
    <text evidence="2">The sequence shown here is derived from an EMBL/GenBank/DDBJ whole genome shotgun (WGS) entry which is preliminary data.</text>
</comment>
<reference evidence="2" key="1">
    <citation type="journal article" date="2022" name="IScience">
        <title>Evolution of zygomycete secretomes and the origins of terrestrial fungal ecologies.</title>
        <authorList>
            <person name="Chang Y."/>
            <person name="Wang Y."/>
            <person name="Mondo S."/>
            <person name="Ahrendt S."/>
            <person name="Andreopoulos W."/>
            <person name="Barry K."/>
            <person name="Beard J."/>
            <person name="Benny G.L."/>
            <person name="Blankenship S."/>
            <person name="Bonito G."/>
            <person name="Cuomo C."/>
            <person name="Desiro A."/>
            <person name="Gervers K.A."/>
            <person name="Hundley H."/>
            <person name="Kuo A."/>
            <person name="LaButti K."/>
            <person name="Lang B.F."/>
            <person name="Lipzen A."/>
            <person name="O'Donnell K."/>
            <person name="Pangilinan J."/>
            <person name="Reynolds N."/>
            <person name="Sandor L."/>
            <person name="Smith M.E."/>
            <person name="Tsang A."/>
            <person name="Grigoriev I.V."/>
            <person name="Stajich J.E."/>
            <person name="Spatafora J.W."/>
        </authorList>
    </citation>
    <scope>NUCLEOTIDE SEQUENCE</scope>
    <source>
        <strain evidence="2">RSA 2281</strain>
    </source>
</reference>
<feature type="region of interest" description="Disordered" evidence="1">
    <location>
        <begin position="66"/>
        <end position="85"/>
    </location>
</feature>
<accession>A0AAD5P9W1</accession>
<proteinExistence type="predicted"/>
<evidence type="ECO:0000256" key="1">
    <source>
        <dbReference type="SAM" id="MobiDB-lite"/>
    </source>
</evidence>
<organism evidence="2 3">
    <name type="scientific">Phascolomyces articulosus</name>
    <dbReference type="NCBI Taxonomy" id="60185"/>
    <lineage>
        <taxon>Eukaryota</taxon>
        <taxon>Fungi</taxon>
        <taxon>Fungi incertae sedis</taxon>
        <taxon>Mucoromycota</taxon>
        <taxon>Mucoromycotina</taxon>
        <taxon>Mucoromycetes</taxon>
        <taxon>Mucorales</taxon>
        <taxon>Lichtheimiaceae</taxon>
        <taxon>Phascolomyces</taxon>
    </lineage>
</organism>
<dbReference type="EMBL" id="JAIXMP010000032">
    <property type="protein sequence ID" value="KAI9250503.1"/>
    <property type="molecule type" value="Genomic_DNA"/>
</dbReference>
<gene>
    <name evidence="2" type="ORF">BDA99DRAFT_608365</name>
</gene>
<evidence type="ECO:0000313" key="3">
    <source>
        <dbReference type="Proteomes" id="UP001209540"/>
    </source>
</evidence>
<evidence type="ECO:0000313" key="2">
    <source>
        <dbReference type="EMBL" id="KAI9250503.1"/>
    </source>
</evidence>
<dbReference type="InterPro" id="IPR013943">
    <property type="entry name" value="Pet127"/>
</dbReference>
<dbReference type="GO" id="GO:0005740">
    <property type="term" value="C:mitochondrial envelope"/>
    <property type="evidence" value="ECO:0007669"/>
    <property type="project" value="TreeGrafter"/>
</dbReference>
<dbReference type="AlphaFoldDB" id="A0AAD5P9W1"/>
<keyword evidence="3" id="KW-1185">Reference proteome</keyword>
<name>A0AAD5P9W1_9FUNG</name>
<feature type="region of interest" description="Disordered" evidence="1">
    <location>
        <begin position="510"/>
        <end position="565"/>
    </location>
</feature>